<dbReference type="EMBL" id="AZAO01000001">
    <property type="protein sequence ID" value="ETA73126.1"/>
    <property type="molecule type" value="Genomic_DNA"/>
</dbReference>
<keyword evidence="2" id="KW-1185">Reference proteome</keyword>
<protein>
    <submittedName>
        <fullName evidence="1">Uncharacterized protein</fullName>
    </submittedName>
</protein>
<proteinExistence type="predicted"/>
<accession>W9E744</accession>
<organism evidence="1 2">
    <name type="scientific">Nitratidesulfovibrio termitidis HI1</name>
    <dbReference type="NCBI Taxonomy" id="644897"/>
    <lineage>
        <taxon>Bacteria</taxon>
        <taxon>Pseudomonadati</taxon>
        <taxon>Thermodesulfobacteriota</taxon>
        <taxon>Desulfovibrionia</taxon>
        <taxon>Desulfovibrionales</taxon>
        <taxon>Desulfovibrionaceae</taxon>
        <taxon>Nitratidesulfovibrio</taxon>
    </lineage>
</organism>
<evidence type="ECO:0000313" key="2">
    <source>
        <dbReference type="Proteomes" id="UP000242380"/>
    </source>
</evidence>
<dbReference type="OrthoDB" id="5458306at2"/>
<reference evidence="1 2" key="1">
    <citation type="submission" date="2013-08" db="EMBL/GenBank/DDBJ databases">
        <authorList>
            <consortium name="DOE Joint Genome Institute"/>
            <person name="Hazen T.C."/>
            <person name="Huntemann M."/>
            <person name="Han J."/>
            <person name="Chen A."/>
            <person name="Kyrpides N."/>
            <person name="Mavromatis K."/>
            <person name="Markowitz V."/>
            <person name="Palaniappan K."/>
            <person name="Ivanova N."/>
            <person name="Schaumberg A."/>
            <person name="Pati A."/>
            <person name="Liolios K."/>
            <person name="Nordberg H.P."/>
            <person name="Cantor M.N."/>
            <person name="Hua S.X."/>
            <person name="Woyke T."/>
        </authorList>
    </citation>
    <scope>NUCLEOTIDE SEQUENCE [LARGE SCALE GENOMIC DNA]</scope>
    <source>
        <strain evidence="1 2">HI1</strain>
    </source>
</reference>
<gene>
    <name evidence="1" type="ORF">DesteDRAFT_0016</name>
</gene>
<evidence type="ECO:0000313" key="1">
    <source>
        <dbReference type="EMBL" id="ETA73126.1"/>
    </source>
</evidence>
<sequence length="143" mass="15761">MRQCSLFDDREDDAALAGLVANVRAALNRAVGQDEDGRKLLVDRINAIARSGSLRLTAGNSKGISKDMLDKWVAPGDRDHTPSLMAVVVVCKATGDAGPLRVILRTMGLDVMTDEDRKLRDYGRACLQEKKARKHKKMLEDEI</sequence>
<comment type="caution">
    <text evidence="1">The sequence shown here is derived from an EMBL/GenBank/DDBJ whole genome shotgun (WGS) entry which is preliminary data.</text>
</comment>
<dbReference type="AlphaFoldDB" id="W9E744"/>
<dbReference type="Proteomes" id="UP000242380">
    <property type="component" value="Unassembled WGS sequence"/>
</dbReference>
<name>W9E744_9BACT</name>
<dbReference type="HOGENOM" id="CLU_144682_0_0_7"/>